<evidence type="ECO:0000313" key="3">
    <source>
        <dbReference type="Proteomes" id="UP000076532"/>
    </source>
</evidence>
<gene>
    <name evidence="2" type="ORF">FIBSPDRAFT_1002925</name>
</gene>
<name>A0A167WFJ8_9AGAM</name>
<reference evidence="2 3" key="1">
    <citation type="journal article" date="2016" name="Mol. Biol. Evol.">
        <title>Comparative Genomics of Early-Diverging Mushroom-Forming Fungi Provides Insights into the Origins of Lignocellulose Decay Capabilities.</title>
        <authorList>
            <person name="Nagy L.G."/>
            <person name="Riley R."/>
            <person name="Tritt A."/>
            <person name="Adam C."/>
            <person name="Daum C."/>
            <person name="Floudas D."/>
            <person name="Sun H."/>
            <person name="Yadav J.S."/>
            <person name="Pangilinan J."/>
            <person name="Larsson K.H."/>
            <person name="Matsuura K."/>
            <person name="Barry K."/>
            <person name="Labutti K."/>
            <person name="Kuo R."/>
            <person name="Ohm R.A."/>
            <person name="Bhattacharya S.S."/>
            <person name="Shirouzu T."/>
            <person name="Yoshinaga Y."/>
            <person name="Martin F.M."/>
            <person name="Grigoriev I.V."/>
            <person name="Hibbett D.S."/>
        </authorList>
    </citation>
    <scope>NUCLEOTIDE SEQUENCE [LARGE SCALE GENOMIC DNA]</scope>
    <source>
        <strain evidence="2 3">CBS 109695</strain>
    </source>
</reference>
<evidence type="ECO:0000313" key="2">
    <source>
        <dbReference type="EMBL" id="KZP06040.1"/>
    </source>
</evidence>
<evidence type="ECO:0000256" key="1">
    <source>
        <dbReference type="SAM" id="MobiDB-lite"/>
    </source>
</evidence>
<proteinExistence type="predicted"/>
<dbReference type="OrthoDB" id="2020419at2759"/>
<accession>A0A167WFJ8</accession>
<protein>
    <submittedName>
        <fullName evidence="2">Uncharacterized protein</fullName>
    </submittedName>
</protein>
<dbReference type="Proteomes" id="UP000076532">
    <property type="component" value="Unassembled WGS sequence"/>
</dbReference>
<dbReference type="AlphaFoldDB" id="A0A167WFJ8"/>
<sequence>MLPLKFGSYNFLYSNSHPSPAQQPLWHSAQNLMAGFCTRPPTISGYICAALLVVHDRLSAVFVWLWFICPSTHRVEQDSPTRRAVATRERGASGLGEIKKAHSAASTRRITSRPPIYSAKLALLETEPEPGHEMQYSCRFILPIRVPDAEAFRRWTATRLGTPRAQFVSLEATSFSGSGPFENSASTATVFGDQGLTTEVRNLAPPGNISLELASASLFPDACCLPMKYSRLELCRFAPITIRPPSRGTGRIRHEARAAAGSRGRQGHIPCTPRRRRHCGEYAGAGRPGAELGLAAPPLRAFAFSCGAGVCLC</sequence>
<organism evidence="2 3">
    <name type="scientific">Athelia psychrophila</name>
    <dbReference type="NCBI Taxonomy" id="1759441"/>
    <lineage>
        <taxon>Eukaryota</taxon>
        <taxon>Fungi</taxon>
        <taxon>Dikarya</taxon>
        <taxon>Basidiomycota</taxon>
        <taxon>Agaricomycotina</taxon>
        <taxon>Agaricomycetes</taxon>
        <taxon>Agaricomycetidae</taxon>
        <taxon>Atheliales</taxon>
        <taxon>Atheliaceae</taxon>
        <taxon>Athelia</taxon>
    </lineage>
</organism>
<keyword evidence="3" id="KW-1185">Reference proteome</keyword>
<feature type="compositionally biased region" description="Basic and acidic residues" evidence="1">
    <location>
        <begin position="78"/>
        <end position="91"/>
    </location>
</feature>
<feature type="region of interest" description="Disordered" evidence="1">
    <location>
        <begin position="78"/>
        <end position="110"/>
    </location>
</feature>
<dbReference type="EMBL" id="KV417806">
    <property type="protein sequence ID" value="KZP06040.1"/>
    <property type="molecule type" value="Genomic_DNA"/>
</dbReference>